<dbReference type="InParanoid" id="B3RPX8"/>
<dbReference type="OMA" id="TWMCEAH"/>
<dbReference type="InterPro" id="IPR036774">
    <property type="entry name" value="ERV/ALR_sulphydryl_oxid_sf"/>
</dbReference>
<evidence type="ECO:0000313" key="13">
    <source>
        <dbReference type="Proteomes" id="UP000009022"/>
    </source>
</evidence>
<dbReference type="InterPro" id="IPR039799">
    <property type="entry name" value="ALR/ERV"/>
</dbReference>
<dbReference type="GO" id="GO:0016971">
    <property type="term" value="F:flavin-dependent sulfhydryl oxidase activity"/>
    <property type="evidence" value="ECO:0000318"/>
    <property type="project" value="GO_Central"/>
</dbReference>
<reference evidence="12 13" key="1">
    <citation type="journal article" date="2008" name="Nature">
        <title>The Trichoplax genome and the nature of placozoans.</title>
        <authorList>
            <person name="Srivastava M."/>
            <person name="Begovic E."/>
            <person name="Chapman J."/>
            <person name="Putnam N.H."/>
            <person name="Hellsten U."/>
            <person name="Kawashima T."/>
            <person name="Kuo A."/>
            <person name="Mitros T."/>
            <person name="Salamov A."/>
            <person name="Carpenter M.L."/>
            <person name="Signorovitch A.Y."/>
            <person name="Moreno M.A."/>
            <person name="Kamm K."/>
            <person name="Grimwood J."/>
            <person name="Schmutz J."/>
            <person name="Shapiro H."/>
            <person name="Grigoriev I.V."/>
            <person name="Buss L.W."/>
            <person name="Schierwater B."/>
            <person name="Dellaporta S.L."/>
            <person name="Rokhsar D.S."/>
        </authorList>
    </citation>
    <scope>NUCLEOTIDE SEQUENCE [LARGE SCALE GENOMIC DNA]</scope>
    <source>
        <strain evidence="12 13">Grell-BS-1999</strain>
    </source>
</reference>
<evidence type="ECO:0000256" key="1">
    <source>
        <dbReference type="ARBA" id="ARBA00001974"/>
    </source>
</evidence>
<dbReference type="PROSITE" id="PS51324">
    <property type="entry name" value="ERV_ALR"/>
    <property type="match status" value="1"/>
</dbReference>
<evidence type="ECO:0000256" key="6">
    <source>
        <dbReference type="ARBA" id="ARBA00023128"/>
    </source>
</evidence>
<dbReference type="InterPro" id="IPR017905">
    <property type="entry name" value="ERV/ALR_sulphydryl_oxidase"/>
</dbReference>
<protein>
    <recommendedName>
        <fullName evidence="9">Sulfhydryl oxidase</fullName>
        <ecNumber evidence="9">1.8.3.2</ecNumber>
    </recommendedName>
</protein>
<dbReference type="Pfam" id="PF04777">
    <property type="entry name" value="Evr1_Alr"/>
    <property type="match status" value="1"/>
</dbReference>
<evidence type="ECO:0000256" key="5">
    <source>
        <dbReference type="ARBA" id="ARBA00023002"/>
    </source>
</evidence>
<evidence type="ECO:0000256" key="7">
    <source>
        <dbReference type="ARBA" id="ARBA00023157"/>
    </source>
</evidence>
<evidence type="ECO:0000259" key="11">
    <source>
        <dbReference type="PROSITE" id="PS51324"/>
    </source>
</evidence>
<dbReference type="Proteomes" id="UP000009022">
    <property type="component" value="Unassembled WGS sequence"/>
</dbReference>
<dbReference type="OrthoDB" id="17199at2759"/>
<dbReference type="PhylomeDB" id="B3RPX8"/>
<keyword evidence="5 9" id="KW-0560">Oxidoreductase</keyword>
<keyword evidence="7" id="KW-1015">Disulfide bond</keyword>
<dbReference type="FunCoup" id="B3RPX8">
    <property type="interactions" value="1256"/>
</dbReference>
<dbReference type="STRING" id="10228.B3RPX8"/>
<evidence type="ECO:0000313" key="12">
    <source>
        <dbReference type="EMBL" id="EDV28260.1"/>
    </source>
</evidence>
<comment type="catalytic activity">
    <reaction evidence="8 9">
        <text>2 R'C(R)SH + O2 = R'C(R)S-S(R)CR' + H2O2</text>
        <dbReference type="Rhea" id="RHEA:17357"/>
        <dbReference type="ChEBI" id="CHEBI:15379"/>
        <dbReference type="ChEBI" id="CHEBI:16240"/>
        <dbReference type="ChEBI" id="CHEBI:16520"/>
        <dbReference type="ChEBI" id="CHEBI:17412"/>
        <dbReference type="EC" id="1.8.3.2"/>
    </reaction>
</comment>
<keyword evidence="6" id="KW-0496">Mitochondrion</keyword>
<keyword evidence="13" id="KW-1185">Reference proteome</keyword>
<dbReference type="HOGENOM" id="CLU_070631_1_1_1"/>
<proteinExistence type="predicted"/>
<evidence type="ECO:0000256" key="3">
    <source>
        <dbReference type="ARBA" id="ARBA00022630"/>
    </source>
</evidence>
<organism evidence="12 13">
    <name type="scientific">Trichoplax adhaerens</name>
    <name type="common">Trichoplax reptans</name>
    <dbReference type="NCBI Taxonomy" id="10228"/>
    <lineage>
        <taxon>Eukaryota</taxon>
        <taxon>Metazoa</taxon>
        <taxon>Placozoa</taxon>
        <taxon>Uniplacotomia</taxon>
        <taxon>Trichoplacea</taxon>
        <taxon>Trichoplacidae</taxon>
        <taxon>Trichoplax</taxon>
    </lineage>
</organism>
<dbReference type="PANTHER" id="PTHR12645:SF0">
    <property type="entry name" value="FAD-LINKED SULFHYDRYL OXIDASE ALR"/>
    <property type="match status" value="1"/>
</dbReference>
<evidence type="ECO:0000256" key="2">
    <source>
        <dbReference type="ARBA" id="ARBA00004569"/>
    </source>
</evidence>
<dbReference type="AlphaFoldDB" id="B3RPX8"/>
<keyword evidence="4 9" id="KW-0274">FAD</keyword>
<dbReference type="SUPFAM" id="SSF69000">
    <property type="entry name" value="FAD-dependent thiol oxidase"/>
    <property type="match status" value="1"/>
</dbReference>
<dbReference type="GeneID" id="6751309"/>
<evidence type="ECO:0000256" key="9">
    <source>
        <dbReference type="RuleBase" id="RU371123"/>
    </source>
</evidence>
<dbReference type="PANTHER" id="PTHR12645">
    <property type="entry name" value="ALR/ERV"/>
    <property type="match status" value="1"/>
</dbReference>
<evidence type="ECO:0000256" key="8">
    <source>
        <dbReference type="ARBA" id="ARBA00048864"/>
    </source>
</evidence>
<dbReference type="GO" id="GO:0005758">
    <property type="term" value="C:mitochondrial intermembrane space"/>
    <property type="evidence" value="ECO:0007669"/>
    <property type="project" value="UniProtKB-SubCell"/>
</dbReference>
<sequence length="159" mass="18443">MDATRKCRACSDFKSWAGLQETQATNQKHTTKPDPPVAQDNKSTEKKECPLFLGELGRSTWGFLHTMAAYYPDNPSPSQKEDIHKFMHLFSKFFPCDDCATHLRSWMKDNPPQAENQDRFSKWMCYAHNEVNGRLGKKLFDCSKVNERWRDGWKDGSCD</sequence>
<comment type="subcellular location">
    <subcellularLocation>
        <location evidence="2">Mitochondrion intermembrane space</location>
    </subcellularLocation>
</comment>
<dbReference type="GO" id="GO:0005739">
    <property type="term" value="C:mitochondrion"/>
    <property type="evidence" value="ECO:0000318"/>
    <property type="project" value="GO_Central"/>
</dbReference>
<accession>B3RPX8</accession>
<dbReference type="GO" id="GO:0050660">
    <property type="term" value="F:flavin adenine dinucleotide binding"/>
    <property type="evidence" value="ECO:0000318"/>
    <property type="project" value="GO_Central"/>
</dbReference>
<keyword evidence="3 9" id="KW-0285">Flavoprotein</keyword>
<dbReference type="EC" id="1.8.3.2" evidence="9"/>
<gene>
    <name evidence="12" type="ORF">TRIADDRAFT_21000</name>
</gene>
<dbReference type="KEGG" id="tad:TRIADDRAFT_21000"/>
<evidence type="ECO:0000256" key="10">
    <source>
        <dbReference type="SAM" id="MobiDB-lite"/>
    </source>
</evidence>
<feature type="region of interest" description="Disordered" evidence="10">
    <location>
        <begin position="21"/>
        <end position="45"/>
    </location>
</feature>
<dbReference type="CTD" id="6751309"/>
<feature type="domain" description="ERV/ALR sulfhydryl oxidase" evidence="11">
    <location>
        <begin position="49"/>
        <end position="149"/>
    </location>
</feature>
<dbReference type="RefSeq" id="XP_002110094.1">
    <property type="nucleotide sequence ID" value="XM_002110058.1"/>
</dbReference>
<dbReference type="eggNOG" id="KOG3355">
    <property type="taxonomic scope" value="Eukaryota"/>
</dbReference>
<dbReference type="EMBL" id="DS985242">
    <property type="protein sequence ID" value="EDV28260.1"/>
    <property type="molecule type" value="Genomic_DNA"/>
</dbReference>
<dbReference type="FunFam" id="1.20.120.310:FF:000003">
    <property type="entry name" value="Sulfhydryl oxidase"/>
    <property type="match status" value="1"/>
</dbReference>
<comment type="cofactor">
    <cofactor evidence="1 9">
        <name>FAD</name>
        <dbReference type="ChEBI" id="CHEBI:57692"/>
    </cofactor>
</comment>
<evidence type="ECO:0000256" key="4">
    <source>
        <dbReference type="ARBA" id="ARBA00022827"/>
    </source>
</evidence>
<name>B3RPX8_TRIAD</name>
<dbReference type="Gene3D" id="1.20.120.310">
    <property type="entry name" value="ERV/ALR sulfhydryl oxidase domain"/>
    <property type="match status" value="1"/>
</dbReference>